<proteinExistence type="predicted"/>
<feature type="signal peptide" evidence="2">
    <location>
        <begin position="1"/>
        <end position="31"/>
    </location>
</feature>
<evidence type="ECO:0000256" key="2">
    <source>
        <dbReference type="SAM" id="SignalP"/>
    </source>
</evidence>
<accession>A0A1B6IML2</accession>
<organism evidence="3">
    <name type="scientific">Homalodisca liturata</name>
    <dbReference type="NCBI Taxonomy" id="320908"/>
    <lineage>
        <taxon>Eukaryota</taxon>
        <taxon>Metazoa</taxon>
        <taxon>Ecdysozoa</taxon>
        <taxon>Arthropoda</taxon>
        <taxon>Hexapoda</taxon>
        <taxon>Insecta</taxon>
        <taxon>Pterygota</taxon>
        <taxon>Neoptera</taxon>
        <taxon>Paraneoptera</taxon>
        <taxon>Hemiptera</taxon>
        <taxon>Auchenorrhyncha</taxon>
        <taxon>Membracoidea</taxon>
        <taxon>Cicadellidae</taxon>
        <taxon>Cicadellinae</taxon>
        <taxon>Proconiini</taxon>
        <taxon>Homalodisca</taxon>
    </lineage>
</organism>
<feature type="compositionally biased region" description="Low complexity" evidence="1">
    <location>
        <begin position="36"/>
        <end position="88"/>
    </location>
</feature>
<gene>
    <name evidence="3" type="ORF">g.21157</name>
</gene>
<sequence length="133" mass="13833">GNCCTDKMTAAHVTLCLVSLVLLSAALHVAAQNNDTTSTTATTTEPTTTSSAPMTPTSIPKTTSSVPTAPTFAPTTTSSALTTTATSTGENQPVVCGRKSNKDEALCRKMCSSDGWKHGKCMNRKCTCSEQKL</sequence>
<dbReference type="SUPFAM" id="SSF57095">
    <property type="entry name" value="Scorpion toxin-like"/>
    <property type="match status" value="1"/>
</dbReference>
<feature type="non-terminal residue" evidence="3">
    <location>
        <position position="1"/>
    </location>
</feature>
<feature type="region of interest" description="Disordered" evidence="1">
    <location>
        <begin position="36"/>
        <end position="93"/>
    </location>
</feature>
<dbReference type="AlphaFoldDB" id="A0A1B6IML2"/>
<evidence type="ECO:0008006" key="4">
    <source>
        <dbReference type="Google" id="ProtNLM"/>
    </source>
</evidence>
<feature type="chain" id="PRO_5008585320" description="Invertebrate defensins family profile domain-containing protein" evidence="2">
    <location>
        <begin position="32"/>
        <end position="133"/>
    </location>
</feature>
<evidence type="ECO:0000313" key="3">
    <source>
        <dbReference type="EMBL" id="JAS88154.1"/>
    </source>
</evidence>
<evidence type="ECO:0000256" key="1">
    <source>
        <dbReference type="SAM" id="MobiDB-lite"/>
    </source>
</evidence>
<protein>
    <recommendedName>
        <fullName evidence="4">Invertebrate defensins family profile domain-containing protein</fullName>
    </recommendedName>
</protein>
<name>A0A1B6IML2_9HEMI</name>
<reference evidence="3" key="1">
    <citation type="submission" date="2015-11" db="EMBL/GenBank/DDBJ databases">
        <title>De novo transcriptome assembly of four potential Pierce s Disease insect vectors from Arizona vineyards.</title>
        <authorList>
            <person name="Tassone E.E."/>
        </authorList>
    </citation>
    <scope>NUCLEOTIDE SEQUENCE</scope>
</reference>
<keyword evidence="2" id="KW-0732">Signal</keyword>
<dbReference type="EMBL" id="GECU01019552">
    <property type="protein sequence ID" value="JAS88154.1"/>
    <property type="molecule type" value="Transcribed_RNA"/>
</dbReference>
<dbReference type="PROSITE" id="PS01138">
    <property type="entry name" value="SCORP_SHORT_TOXIN"/>
    <property type="match status" value="1"/>
</dbReference>
<dbReference type="GO" id="GO:0051707">
    <property type="term" value="P:response to other organism"/>
    <property type="evidence" value="ECO:0007669"/>
    <property type="project" value="UniProtKB-ARBA"/>
</dbReference>
<dbReference type="InterPro" id="IPR036574">
    <property type="entry name" value="Scorpion_toxin-like_sf"/>
</dbReference>